<dbReference type="Proteomes" id="UP000198287">
    <property type="component" value="Unassembled WGS sequence"/>
</dbReference>
<evidence type="ECO:0000259" key="7">
    <source>
        <dbReference type="PROSITE" id="PS50023"/>
    </source>
</evidence>
<dbReference type="FunFam" id="2.10.110.10:FF:000013">
    <property type="entry name" value="Four and a half LIM domains 1"/>
    <property type="match status" value="1"/>
</dbReference>
<dbReference type="PANTHER" id="PTHR24205:SF4">
    <property type="entry name" value="PROTEIN ESPINAS"/>
    <property type="match status" value="1"/>
</dbReference>
<reference evidence="8 9" key="1">
    <citation type="submission" date="2015-12" db="EMBL/GenBank/DDBJ databases">
        <title>The genome of Folsomia candida.</title>
        <authorList>
            <person name="Faddeeva A."/>
            <person name="Derks M.F."/>
            <person name="Anvar Y."/>
            <person name="Smit S."/>
            <person name="Van Straalen N."/>
            <person name="Roelofs D."/>
        </authorList>
    </citation>
    <scope>NUCLEOTIDE SEQUENCE [LARGE SCALE GENOMIC DNA]</scope>
    <source>
        <strain evidence="8 9">VU population</strain>
        <tissue evidence="8">Whole body</tissue>
    </source>
</reference>
<dbReference type="OrthoDB" id="274660at2759"/>
<evidence type="ECO:0000256" key="1">
    <source>
        <dbReference type="ARBA" id="ARBA00022723"/>
    </source>
</evidence>
<dbReference type="PROSITE" id="PS50023">
    <property type="entry name" value="LIM_DOMAIN_2"/>
    <property type="match status" value="3"/>
</dbReference>
<dbReference type="GO" id="GO:0003712">
    <property type="term" value="F:transcription coregulator activity"/>
    <property type="evidence" value="ECO:0007669"/>
    <property type="project" value="TreeGrafter"/>
</dbReference>
<evidence type="ECO:0000313" key="8">
    <source>
        <dbReference type="EMBL" id="OXA49918.1"/>
    </source>
</evidence>
<evidence type="ECO:0000256" key="3">
    <source>
        <dbReference type="ARBA" id="ARBA00022771"/>
    </source>
</evidence>
<dbReference type="SMART" id="SM00132">
    <property type="entry name" value="LIM"/>
    <property type="match status" value="3"/>
</dbReference>
<feature type="domain" description="LIM zinc-binding" evidence="7">
    <location>
        <begin position="143"/>
        <end position="202"/>
    </location>
</feature>
<keyword evidence="2" id="KW-0677">Repeat</keyword>
<evidence type="ECO:0000256" key="4">
    <source>
        <dbReference type="ARBA" id="ARBA00022833"/>
    </source>
</evidence>
<evidence type="ECO:0000313" key="9">
    <source>
        <dbReference type="Proteomes" id="UP000198287"/>
    </source>
</evidence>
<name>A0A226DY07_FOLCA</name>
<proteinExistence type="predicted"/>
<dbReference type="GO" id="GO:0005634">
    <property type="term" value="C:nucleus"/>
    <property type="evidence" value="ECO:0007669"/>
    <property type="project" value="TreeGrafter"/>
</dbReference>
<dbReference type="CDD" id="cd09430">
    <property type="entry name" value="LIM5_LIMPETin"/>
    <property type="match status" value="1"/>
</dbReference>
<dbReference type="PANTHER" id="PTHR24205">
    <property type="entry name" value="FOUR AND A HALF LIM DOMAINS PROTEIN"/>
    <property type="match status" value="1"/>
</dbReference>
<dbReference type="OMA" id="SHWHERC"/>
<feature type="domain" description="LIM zinc-binding" evidence="7">
    <location>
        <begin position="75"/>
        <end position="142"/>
    </location>
</feature>
<evidence type="ECO:0000256" key="6">
    <source>
        <dbReference type="PROSITE-ProRule" id="PRU00125"/>
    </source>
</evidence>
<evidence type="ECO:0000256" key="2">
    <source>
        <dbReference type="ARBA" id="ARBA00022737"/>
    </source>
</evidence>
<dbReference type="CDD" id="cd09432">
    <property type="entry name" value="LIM6_LIMPETin"/>
    <property type="match status" value="1"/>
</dbReference>
<organism evidence="8 9">
    <name type="scientific">Folsomia candida</name>
    <name type="common">Springtail</name>
    <dbReference type="NCBI Taxonomy" id="158441"/>
    <lineage>
        <taxon>Eukaryota</taxon>
        <taxon>Metazoa</taxon>
        <taxon>Ecdysozoa</taxon>
        <taxon>Arthropoda</taxon>
        <taxon>Hexapoda</taxon>
        <taxon>Collembola</taxon>
        <taxon>Entomobryomorpha</taxon>
        <taxon>Isotomoidea</taxon>
        <taxon>Isotomidae</taxon>
        <taxon>Proisotominae</taxon>
        <taxon>Folsomia</taxon>
    </lineage>
</organism>
<keyword evidence="9" id="KW-1185">Reference proteome</keyword>
<comment type="caution">
    <text evidence="8">The sequence shown here is derived from an EMBL/GenBank/DDBJ whole genome shotgun (WGS) entry which is preliminary data.</text>
</comment>
<dbReference type="EMBL" id="LNIX01000009">
    <property type="protein sequence ID" value="OXA49918.1"/>
    <property type="molecule type" value="Genomic_DNA"/>
</dbReference>
<keyword evidence="3" id="KW-0863">Zinc-finger</keyword>
<accession>A0A226DY07</accession>
<protein>
    <submittedName>
        <fullName evidence="8">Four and a half LIM domains protein 2</fullName>
    </submittedName>
</protein>
<dbReference type="SUPFAM" id="SSF57716">
    <property type="entry name" value="Glucocorticoid receptor-like (DNA-binding domain)"/>
    <property type="match status" value="3"/>
</dbReference>
<keyword evidence="1 6" id="KW-0479">Metal-binding</keyword>
<dbReference type="AlphaFoldDB" id="A0A226DY07"/>
<evidence type="ECO:0000256" key="5">
    <source>
        <dbReference type="ARBA" id="ARBA00023038"/>
    </source>
</evidence>
<keyword evidence="4 6" id="KW-0862">Zinc</keyword>
<dbReference type="FunFam" id="2.10.110.10:FF:000066">
    <property type="entry name" value="Four and a half LIM domains protein"/>
    <property type="match status" value="1"/>
</dbReference>
<keyword evidence="5 6" id="KW-0440">LIM domain</keyword>
<feature type="domain" description="LIM zinc-binding" evidence="7">
    <location>
        <begin position="205"/>
        <end position="264"/>
    </location>
</feature>
<dbReference type="GO" id="GO:0030018">
    <property type="term" value="C:Z disc"/>
    <property type="evidence" value="ECO:0007669"/>
    <property type="project" value="TreeGrafter"/>
</dbReference>
<dbReference type="InterPro" id="IPR001781">
    <property type="entry name" value="Znf_LIM"/>
</dbReference>
<dbReference type="FunFam" id="2.10.110.10:FF:000070">
    <property type="entry name" value="Four and a half LIM domains 3"/>
    <property type="match status" value="1"/>
</dbReference>
<dbReference type="Gene3D" id="2.10.110.10">
    <property type="entry name" value="Cysteine Rich Protein"/>
    <property type="match status" value="3"/>
</dbReference>
<dbReference type="PROSITE" id="PS00478">
    <property type="entry name" value="LIM_DOMAIN_1"/>
    <property type="match status" value="1"/>
</dbReference>
<dbReference type="GO" id="GO:0008270">
    <property type="term" value="F:zinc ion binding"/>
    <property type="evidence" value="ECO:0007669"/>
    <property type="project" value="UniProtKB-KW"/>
</dbReference>
<dbReference type="STRING" id="158441.A0A226DY07"/>
<gene>
    <name evidence="8" type="ORF">Fcan01_15045</name>
</gene>
<dbReference type="Pfam" id="PF00412">
    <property type="entry name" value="LIM"/>
    <property type="match status" value="3"/>
</dbReference>
<sequence>MGDLADVLGRKLTLKNGGGGCNGSGGGGLSLSGGLKNGGGGGGKLITKKVTQPMRRNETEDDIAILSMIMPGEKFRCHMAEDCVFGDVYHNSLGTKKMEYKTRQWHEKCFACCVCKNSIGTKSFIPREQEIYCAGCYEEKFATRCVKCTKIITSGGVTYKNDPWHRECFTCTNCNNQLQGQRFTSKDDKPYCADCYGELFAKRCFTCSKPITGIGGTRFISFEERHWHNNCFNCGSCKASLVGRGFITDGDDIICPDCAKQKLM</sequence>